<name>A0A0E1NW17_YERPA</name>
<dbReference type="KEGG" id="ypa:YPA_1002"/>
<sequence length="84" mass="9079">MDCRSDCGACCIAPSISSPIPGMPLGKPANTRCVHLDDNMRCGIFYSPLRPAVCASLQAMREMCHHTREEALVYLIALEAVTAP</sequence>
<evidence type="ECO:0000313" key="1">
    <source>
        <dbReference type="EMBL" id="ABG12969.1"/>
    </source>
</evidence>
<accession>A0A0E1NW17</accession>
<dbReference type="PATRIC" id="fig|360102.15.peg.4069"/>
<dbReference type="Proteomes" id="UP000001971">
    <property type="component" value="Chromosome"/>
</dbReference>
<organism evidence="1 2">
    <name type="scientific">Yersinia pestis bv. Antiqua (strain Antiqua)</name>
    <dbReference type="NCBI Taxonomy" id="360102"/>
    <lineage>
        <taxon>Bacteria</taxon>
        <taxon>Pseudomonadati</taxon>
        <taxon>Pseudomonadota</taxon>
        <taxon>Gammaproteobacteria</taxon>
        <taxon>Enterobacterales</taxon>
        <taxon>Yersiniaceae</taxon>
        <taxon>Yersinia</taxon>
    </lineage>
</organism>
<dbReference type="RefSeq" id="WP_002208811.1">
    <property type="nucleotide sequence ID" value="NC_008150.1"/>
</dbReference>
<dbReference type="PANTHER" id="PTHR36931">
    <property type="entry name" value="UPF0153 PROTEIN YEIW"/>
    <property type="match status" value="1"/>
</dbReference>
<protein>
    <recommendedName>
        <fullName evidence="3">Proteinase inhibitor</fullName>
    </recommendedName>
</protein>
<dbReference type="GeneID" id="57977419"/>
<proteinExistence type="predicted"/>
<reference evidence="1 2" key="1">
    <citation type="journal article" date="2006" name="J. Bacteriol.">
        <title>Complete genome sequence of Yersinia pestis strains Antiqua and Nepal516: evidence of gene reduction in an emerging pathogen.</title>
        <authorList>
            <person name="Chain P.S."/>
            <person name="Hu P."/>
            <person name="Malfatti S.A."/>
            <person name="Radnedge L."/>
            <person name="Larimer F."/>
            <person name="Vergez L.M."/>
            <person name="Worsham P."/>
            <person name="Chu M.C."/>
            <person name="Andersen G.L."/>
        </authorList>
    </citation>
    <scope>NUCLEOTIDE SEQUENCE [LARGE SCALE GENOMIC DNA]</scope>
    <source>
        <strain evidence="1 2">Antiqua</strain>
    </source>
</reference>
<gene>
    <name evidence="1" type="ordered locus">YPA_1002</name>
</gene>
<dbReference type="HOGENOM" id="CLU_148512_0_1_6"/>
<evidence type="ECO:0008006" key="3">
    <source>
        <dbReference type="Google" id="ProtNLM"/>
    </source>
</evidence>
<dbReference type="AlphaFoldDB" id="A0A0E1NW17"/>
<dbReference type="EMBL" id="CP000308">
    <property type="protein sequence ID" value="ABG12969.1"/>
    <property type="molecule type" value="Genomic_DNA"/>
</dbReference>
<dbReference type="Pfam" id="PF03692">
    <property type="entry name" value="CxxCxxCC"/>
    <property type="match status" value="1"/>
</dbReference>
<dbReference type="InterPro" id="IPR052572">
    <property type="entry name" value="UPF0153_domain"/>
</dbReference>
<evidence type="ECO:0000313" key="2">
    <source>
        <dbReference type="Proteomes" id="UP000001971"/>
    </source>
</evidence>
<dbReference type="InterPro" id="IPR005358">
    <property type="entry name" value="Puta_zinc/iron-chelating_dom"/>
</dbReference>
<dbReference type="PANTHER" id="PTHR36931:SF1">
    <property type="entry name" value="UPF0153 PROTEIN YEIW"/>
    <property type="match status" value="1"/>
</dbReference>